<gene>
    <name evidence="3" type="ORF">H8891_08655</name>
</gene>
<sequence>MLSIIKSSTLLGIEGIIVKVEVDITNGIPSFNIVGLAGTSIKESRERVKSAILNSGYKFPNSRIVVNLSPADMKKEGAYFDLPISIGILRSLIKEDDKYMDESVFIGELSLDGKLRKVKGVLSLVINAKNKGIKRIFLPKENEREALFIKGIDIIPINNLNECIRFINKEVDIISSKREIIHNKEEYDEDFADIKGNYFVKRGAEIAAAGNHNFLMIGPPGSGKTMIAKRIRTILPEINEEEILEVSKIYSAAGLMKDNEGIVKSRPFRSPHHTATRQSLIGGGIDAKPGEVVLAHKGILFLDEIAEFDKKILETLRQPIEDKYINVSRVKMSLRYPCDTMFIGAMNPCPCGFYMSDKECKCRSYEVNRYLNKMSGPLLDRFDMFIEVNSIPYDEFNSNKIEEKSIDIKKRVDKARNIQKNRFKYENIEFNNEIKSSKIDLYCILTNEANNILKTIFNKYNLGNRSYIKLIKMARTIADLDEKEFIEQNHILEAFSFRKAYYNYFMAE</sequence>
<dbReference type="InterPro" id="IPR025943">
    <property type="entry name" value="Sigma_54_int_dom_ATP-bd_2"/>
</dbReference>
<proteinExistence type="inferred from homology"/>
<dbReference type="Pfam" id="PF01078">
    <property type="entry name" value="Mg_chelatase"/>
    <property type="match status" value="1"/>
</dbReference>
<reference evidence="3 4" key="1">
    <citation type="submission" date="2020-08" db="EMBL/GenBank/DDBJ databases">
        <authorList>
            <person name="Liu C."/>
            <person name="Sun Q."/>
        </authorList>
    </citation>
    <scope>NUCLEOTIDE SEQUENCE [LARGE SCALE GENOMIC DNA]</scope>
    <source>
        <strain evidence="3 4">NSJ-45</strain>
    </source>
</reference>
<evidence type="ECO:0000256" key="1">
    <source>
        <dbReference type="ARBA" id="ARBA00006354"/>
    </source>
</evidence>
<dbReference type="Pfam" id="PF13335">
    <property type="entry name" value="Mg_chelatase_C"/>
    <property type="match status" value="1"/>
</dbReference>
<dbReference type="InterPro" id="IPR003593">
    <property type="entry name" value="AAA+_ATPase"/>
</dbReference>
<dbReference type="NCBIfam" id="TIGR00368">
    <property type="entry name" value="YifB family Mg chelatase-like AAA ATPase"/>
    <property type="match status" value="1"/>
</dbReference>
<organism evidence="3 4">
    <name type="scientific">Paeniclostridium hominis</name>
    <dbReference type="NCBI Taxonomy" id="2764329"/>
    <lineage>
        <taxon>Bacteria</taxon>
        <taxon>Bacillati</taxon>
        <taxon>Bacillota</taxon>
        <taxon>Clostridia</taxon>
        <taxon>Peptostreptococcales</taxon>
        <taxon>Peptostreptococcaceae</taxon>
        <taxon>Paeniclostridium</taxon>
    </lineage>
</organism>
<evidence type="ECO:0000313" key="4">
    <source>
        <dbReference type="Proteomes" id="UP000611796"/>
    </source>
</evidence>
<dbReference type="SMART" id="SM00382">
    <property type="entry name" value="AAA"/>
    <property type="match status" value="1"/>
</dbReference>
<dbReference type="Gene3D" id="3.40.50.300">
    <property type="entry name" value="P-loop containing nucleotide triphosphate hydrolases"/>
    <property type="match status" value="1"/>
</dbReference>
<dbReference type="InterPro" id="IPR027417">
    <property type="entry name" value="P-loop_NTPase"/>
</dbReference>
<dbReference type="InterPro" id="IPR045006">
    <property type="entry name" value="CHLI-like"/>
</dbReference>
<dbReference type="InterPro" id="IPR014721">
    <property type="entry name" value="Ribsml_uS5_D2-typ_fold_subgr"/>
</dbReference>
<feature type="domain" description="AAA+ ATPase" evidence="2">
    <location>
        <begin position="210"/>
        <end position="392"/>
    </location>
</feature>
<dbReference type="Proteomes" id="UP000611796">
    <property type="component" value="Unassembled WGS sequence"/>
</dbReference>
<dbReference type="SUPFAM" id="SSF52540">
    <property type="entry name" value="P-loop containing nucleoside triphosphate hydrolases"/>
    <property type="match status" value="1"/>
</dbReference>
<dbReference type="Pfam" id="PF13541">
    <property type="entry name" value="ChlI"/>
    <property type="match status" value="1"/>
</dbReference>
<comment type="similarity">
    <text evidence="1">Belongs to the Mg-chelatase subunits D/I family. ComM subfamily.</text>
</comment>
<dbReference type="Gene3D" id="3.30.230.10">
    <property type="match status" value="1"/>
</dbReference>
<dbReference type="InterPro" id="IPR020568">
    <property type="entry name" value="Ribosomal_Su5_D2-typ_SF"/>
</dbReference>
<comment type="caution">
    <text evidence="3">The sequence shown here is derived from an EMBL/GenBank/DDBJ whole genome shotgun (WGS) entry which is preliminary data.</text>
</comment>
<dbReference type="RefSeq" id="WP_187006131.1">
    <property type="nucleotide sequence ID" value="NZ_JACRWD010000002.1"/>
</dbReference>
<dbReference type="PANTHER" id="PTHR32039">
    <property type="entry name" value="MAGNESIUM-CHELATASE SUBUNIT CHLI"/>
    <property type="match status" value="1"/>
</dbReference>
<accession>A0ABR7K4E0</accession>
<protein>
    <submittedName>
        <fullName evidence="3">YifB family Mg chelatase-like AAA ATPase</fullName>
    </submittedName>
</protein>
<name>A0ABR7K4E0_9FIRM</name>
<dbReference type="EMBL" id="JACRWD010000002">
    <property type="protein sequence ID" value="MBC6003872.1"/>
    <property type="molecule type" value="Genomic_DNA"/>
</dbReference>
<dbReference type="InterPro" id="IPR025158">
    <property type="entry name" value="Mg_chelat-rel_C"/>
</dbReference>
<dbReference type="SUPFAM" id="SSF54211">
    <property type="entry name" value="Ribosomal protein S5 domain 2-like"/>
    <property type="match status" value="1"/>
</dbReference>
<dbReference type="PROSITE" id="PS00676">
    <property type="entry name" value="SIGMA54_INTERACT_2"/>
    <property type="match status" value="1"/>
</dbReference>
<evidence type="ECO:0000259" key="2">
    <source>
        <dbReference type="SMART" id="SM00382"/>
    </source>
</evidence>
<dbReference type="PRINTS" id="PR00830">
    <property type="entry name" value="ENDOLAPTASE"/>
</dbReference>
<keyword evidence="4" id="KW-1185">Reference proteome</keyword>
<dbReference type="InterPro" id="IPR004482">
    <property type="entry name" value="Mg_chelat-rel"/>
</dbReference>
<dbReference type="InterPro" id="IPR000523">
    <property type="entry name" value="Mg_chelatse_chII-like_cat_dom"/>
</dbReference>
<evidence type="ECO:0000313" key="3">
    <source>
        <dbReference type="EMBL" id="MBC6003872.1"/>
    </source>
</evidence>
<dbReference type="PANTHER" id="PTHR32039:SF7">
    <property type="entry name" value="COMPETENCE PROTEIN COMM"/>
    <property type="match status" value="1"/>
</dbReference>